<proteinExistence type="predicted"/>
<organism evidence="2 3">
    <name type="scientific">Littorina saxatilis</name>
    <dbReference type="NCBI Taxonomy" id="31220"/>
    <lineage>
        <taxon>Eukaryota</taxon>
        <taxon>Metazoa</taxon>
        <taxon>Spiralia</taxon>
        <taxon>Lophotrochozoa</taxon>
        <taxon>Mollusca</taxon>
        <taxon>Gastropoda</taxon>
        <taxon>Caenogastropoda</taxon>
        <taxon>Littorinimorpha</taxon>
        <taxon>Littorinoidea</taxon>
        <taxon>Littorinidae</taxon>
        <taxon>Littorina</taxon>
    </lineage>
</organism>
<reference evidence="2 3" key="1">
    <citation type="submission" date="2024-02" db="EMBL/GenBank/DDBJ databases">
        <title>Chromosome-scale genome assembly of the rough periwinkle Littorina saxatilis.</title>
        <authorList>
            <person name="De Jode A."/>
            <person name="Faria R."/>
            <person name="Formenti G."/>
            <person name="Sims Y."/>
            <person name="Smith T.P."/>
            <person name="Tracey A."/>
            <person name="Wood J.M.D."/>
            <person name="Zagrodzka Z.B."/>
            <person name="Johannesson K."/>
            <person name="Butlin R.K."/>
            <person name="Leder E.H."/>
        </authorList>
    </citation>
    <scope>NUCLEOTIDE SEQUENCE [LARGE SCALE GENOMIC DNA]</scope>
    <source>
        <strain evidence="2">Snail1</strain>
        <tissue evidence="2">Muscle</tissue>
    </source>
</reference>
<evidence type="ECO:0000313" key="3">
    <source>
        <dbReference type="Proteomes" id="UP001374579"/>
    </source>
</evidence>
<name>A0AAN9AIB4_9CAEN</name>
<sequence length="307" mass="32893">MWFCTGDNLCAMFFCQDNNIFSADACGCIPPHRHEDLNHLHSLHHDGSGSSVVGGDNKVGGGGVGVSMATVIAPPTTTPASVLAGNGRVHTSPSAARKPESNCPKEIQIDGVSARTPGIGGSEVYVEARGVIDVGNGSAYYDGYSYLAIPLYNNARFDAGITVDFVLEEGTSTLRQVLMTNCKHGQGASVEVVLDVDLGVIVFHVLYRLKEAVNLVESILEVAVPYTAFAPKRVAMVFDGHTLTGRVNGNERSANVRGNGDFVMAQRPKPLLFGNTLCDVDDIYSFRGQMKQISMYRCAKPMAELFS</sequence>
<dbReference type="AlphaFoldDB" id="A0AAN9AIB4"/>
<dbReference type="EMBL" id="JBAMIC010004070">
    <property type="protein sequence ID" value="KAK7087381.1"/>
    <property type="molecule type" value="Genomic_DNA"/>
</dbReference>
<accession>A0AAN9AIB4</accession>
<comment type="caution">
    <text evidence="2">The sequence shown here is derived from an EMBL/GenBank/DDBJ whole genome shotgun (WGS) entry which is preliminary data.</text>
</comment>
<evidence type="ECO:0000256" key="1">
    <source>
        <dbReference type="SAM" id="MobiDB-lite"/>
    </source>
</evidence>
<protein>
    <submittedName>
        <fullName evidence="2">Uncharacterized protein</fullName>
    </submittedName>
</protein>
<feature type="region of interest" description="Disordered" evidence="1">
    <location>
        <begin position="82"/>
        <end position="102"/>
    </location>
</feature>
<gene>
    <name evidence="2" type="ORF">V1264_021441</name>
</gene>
<dbReference type="Proteomes" id="UP001374579">
    <property type="component" value="Unassembled WGS sequence"/>
</dbReference>
<keyword evidence="3" id="KW-1185">Reference proteome</keyword>
<evidence type="ECO:0000313" key="2">
    <source>
        <dbReference type="EMBL" id="KAK7087381.1"/>
    </source>
</evidence>